<dbReference type="Proteomes" id="UP000637578">
    <property type="component" value="Unassembled WGS sequence"/>
</dbReference>
<organism evidence="1 2">
    <name type="scientific">Longimycelium tulufanense</name>
    <dbReference type="NCBI Taxonomy" id="907463"/>
    <lineage>
        <taxon>Bacteria</taxon>
        <taxon>Bacillati</taxon>
        <taxon>Actinomycetota</taxon>
        <taxon>Actinomycetes</taxon>
        <taxon>Pseudonocardiales</taxon>
        <taxon>Pseudonocardiaceae</taxon>
        <taxon>Longimycelium</taxon>
    </lineage>
</organism>
<dbReference type="AlphaFoldDB" id="A0A8J3CBD8"/>
<sequence>MSFFARPSARWAAPANGAQRSQVILVAGSPCAGKSTFVREHMRAGDMVVDYDALIAALGGAGRSHFLRRYVIRARNAILREVAAPNIGPGMARLPHARRVWVVKGAPTRQERAEYRERFGARVVVVETPERICLARALAERPPEWRDAVSAWFRAYVPDDRDERVSGGGGP</sequence>
<dbReference type="Pfam" id="PF13671">
    <property type="entry name" value="AAA_33"/>
    <property type="match status" value="1"/>
</dbReference>
<dbReference type="SUPFAM" id="SSF52540">
    <property type="entry name" value="P-loop containing nucleoside triphosphate hydrolases"/>
    <property type="match status" value="1"/>
</dbReference>
<dbReference type="InterPro" id="IPR027417">
    <property type="entry name" value="P-loop_NTPase"/>
</dbReference>
<accession>A0A8J3CBD8</accession>
<gene>
    <name evidence="1" type="ORF">GCM10012275_19360</name>
</gene>
<comment type="caution">
    <text evidence="1">The sequence shown here is derived from an EMBL/GenBank/DDBJ whole genome shotgun (WGS) entry which is preliminary data.</text>
</comment>
<dbReference type="Gene3D" id="3.40.50.300">
    <property type="entry name" value="P-loop containing nucleotide triphosphate hydrolases"/>
    <property type="match status" value="1"/>
</dbReference>
<name>A0A8J3CBD8_9PSEU</name>
<evidence type="ECO:0000313" key="1">
    <source>
        <dbReference type="EMBL" id="GGM48547.1"/>
    </source>
</evidence>
<keyword evidence="2" id="KW-1185">Reference proteome</keyword>
<reference evidence="1" key="1">
    <citation type="journal article" date="2014" name="Int. J. Syst. Evol. Microbiol.">
        <title>Complete genome sequence of Corynebacterium casei LMG S-19264T (=DSM 44701T), isolated from a smear-ripened cheese.</title>
        <authorList>
            <consortium name="US DOE Joint Genome Institute (JGI-PGF)"/>
            <person name="Walter F."/>
            <person name="Albersmeier A."/>
            <person name="Kalinowski J."/>
            <person name="Ruckert C."/>
        </authorList>
    </citation>
    <scope>NUCLEOTIDE SEQUENCE</scope>
    <source>
        <strain evidence="1">CGMCC 4.5737</strain>
    </source>
</reference>
<dbReference type="EMBL" id="BMMK01000006">
    <property type="protein sequence ID" value="GGM48547.1"/>
    <property type="molecule type" value="Genomic_DNA"/>
</dbReference>
<protein>
    <submittedName>
        <fullName evidence="1">Uncharacterized protein</fullName>
    </submittedName>
</protein>
<reference evidence="1" key="2">
    <citation type="submission" date="2020-09" db="EMBL/GenBank/DDBJ databases">
        <authorList>
            <person name="Sun Q."/>
            <person name="Zhou Y."/>
        </authorList>
    </citation>
    <scope>NUCLEOTIDE SEQUENCE</scope>
    <source>
        <strain evidence="1">CGMCC 4.5737</strain>
    </source>
</reference>
<proteinExistence type="predicted"/>
<evidence type="ECO:0000313" key="2">
    <source>
        <dbReference type="Proteomes" id="UP000637578"/>
    </source>
</evidence>